<comment type="subcellular location">
    <subcellularLocation>
        <location evidence="1">Mitochondrion</location>
    </subcellularLocation>
</comment>
<keyword evidence="6" id="KW-1185">Reference proteome</keyword>
<feature type="compositionally biased region" description="Basic and acidic residues" evidence="4">
    <location>
        <begin position="28"/>
        <end position="44"/>
    </location>
</feature>
<comment type="caution">
    <text evidence="5">The sequence shown here is derived from an EMBL/GenBank/DDBJ whole genome shotgun (WGS) entry which is preliminary data.</text>
</comment>
<gene>
    <name evidence="5" type="ORF">BG006_007667</name>
</gene>
<dbReference type="GO" id="GO:0004591">
    <property type="term" value="F:oxoglutarate dehydrogenase (succinyl-transferring) activity"/>
    <property type="evidence" value="ECO:0007669"/>
    <property type="project" value="TreeGrafter"/>
</dbReference>
<evidence type="ECO:0000256" key="4">
    <source>
        <dbReference type="SAM" id="MobiDB-lite"/>
    </source>
</evidence>
<evidence type="ECO:0000313" key="5">
    <source>
        <dbReference type="EMBL" id="KAF9329214.1"/>
    </source>
</evidence>
<accession>A0A9P5SGQ7</accession>
<dbReference type="AlphaFoldDB" id="A0A9P5SGQ7"/>
<dbReference type="GO" id="GO:0006103">
    <property type="term" value="P:2-oxoglutarate metabolic process"/>
    <property type="evidence" value="ECO:0007669"/>
    <property type="project" value="InterPro"/>
</dbReference>
<dbReference type="Proteomes" id="UP000696485">
    <property type="component" value="Unassembled WGS sequence"/>
</dbReference>
<protein>
    <submittedName>
        <fullName evidence="5">Uncharacterized protein</fullName>
    </submittedName>
</protein>
<name>A0A9P5SGQ7_9FUNG</name>
<dbReference type="GO" id="GO:0005739">
    <property type="term" value="C:mitochondrion"/>
    <property type="evidence" value="ECO:0007669"/>
    <property type="project" value="UniProtKB-SubCell"/>
</dbReference>
<dbReference type="Pfam" id="PF10937">
    <property type="entry name" value="Kgd4-YMR31"/>
    <property type="match status" value="1"/>
</dbReference>
<organism evidence="5 6">
    <name type="scientific">Podila minutissima</name>
    <dbReference type="NCBI Taxonomy" id="64525"/>
    <lineage>
        <taxon>Eukaryota</taxon>
        <taxon>Fungi</taxon>
        <taxon>Fungi incertae sedis</taxon>
        <taxon>Mucoromycota</taxon>
        <taxon>Mortierellomycotina</taxon>
        <taxon>Mortierellomycetes</taxon>
        <taxon>Mortierellales</taxon>
        <taxon>Mortierellaceae</taxon>
        <taxon>Podila</taxon>
    </lineage>
</organism>
<comment type="similarity">
    <text evidence="3">Belongs to the alpha-ketoglutarate dehydrogenase component 4 family.</text>
</comment>
<reference evidence="5" key="1">
    <citation type="journal article" date="2020" name="Fungal Divers.">
        <title>Resolving the Mortierellaceae phylogeny through synthesis of multi-gene phylogenetics and phylogenomics.</title>
        <authorList>
            <person name="Vandepol N."/>
            <person name="Liber J."/>
            <person name="Desiro A."/>
            <person name="Na H."/>
            <person name="Kennedy M."/>
            <person name="Barry K."/>
            <person name="Grigoriev I.V."/>
            <person name="Miller A.N."/>
            <person name="O'Donnell K."/>
            <person name="Stajich J.E."/>
            <person name="Bonito G."/>
        </authorList>
    </citation>
    <scope>NUCLEOTIDE SEQUENCE</scope>
    <source>
        <strain evidence="5">NVP1</strain>
    </source>
</reference>
<evidence type="ECO:0000256" key="1">
    <source>
        <dbReference type="ARBA" id="ARBA00004173"/>
    </source>
</evidence>
<evidence type="ECO:0000256" key="3">
    <source>
        <dbReference type="ARBA" id="ARBA00043970"/>
    </source>
</evidence>
<keyword evidence="2" id="KW-0496">Mitochondrion</keyword>
<dbReference type="EMBL" id="JAAAUY010000495">
    <property type="protein sequence ID" value="KAF9329214.1"/>
    <property type="molecule type" value="Genomic_DNA"/>
</dbReference>
<proteinExistence type="inferred from homology"/>
<sequence length="112" mass="11887">MIPSAVRLAAARTPLIKFLGPRSALKQVHHEATRHPSAPKDAEYPLKTGPIGKVASSSSSSSSSQQVTKTAGPHGASRTVLDFAELPNRYRHPQLTEAEIEAVEAGGATMIY</sequence>
<dbReference type="InterPro" id="IPR020373">
    <property type="entry name" value="Kgd4/YMR-31"/>
</dbReference>
<dbReference type="PANTHER" id="PTHR31601:SF2">
    <property type="entry name" value="ALPHA-KETOGLUTARATE DEHYDROGENASE COMPONENT 4"/>
    <property type="match status" value="1"/>
</dbReference>
<evidence type="ECO:0000313" key="6">
    <source>
        <dbReference type="Proteomes" id="UP000696485"/>
    </source>
</evidence>
<dbReference type="PANTHER" id="PTHR31601">
    <property type="entry name" value="28S RIBOSOMAL PROTEIN S36, MITOCHONDRIAL"/>
    <property type="match status" value="1"/>
</dbReference>
<feature type="region of interest" description="Disordered" evidence="4">
    <location>
        <begin position="22"/>
        <end position="80"/>
    </location>
</feature>
<evidence type="ECO:0000256" key="2">
    <source>
        <dbReference type="ARBA" id="ARBA00023128"/>
    </source>
</evidence>